<proteinExistence type="predicted"/>
<keyword evidence="3" id="KW-1185">Reference proteome</keyword>
<reference evidence="2 3" key="1">
    <citation type="submission" date="2024-04" db="EMBL/GenBank/DDBJ databases">
        <title>Human intestinal bacterial collection.</title>
        <authorList>
            <person name="Pauvert C."/>
            <person name="Hitch T.C.A."/>
            <person name="Clavel T."/>
        </authorList>
    </citation>
    <scope>NUCLEOTIDE SEQUENCE [LARGE SCALE GENOMIC DNA]</scope>
    <source>
        <strain evidence="2 3">CLA-SR-H019</strain>
    </source>
</reference>
<evidence type="ECO:0000313" key="3">
    <source>
        <dbReference type="Proteomes" id="UP001491691"/>
    </source>
</evidence>
<dbReference type="RefSeq" id="WP_349187503.1">
    <property type="nucleotide sequence ID" value="NZ_JBBNPP010000001.1"/>
</dbReference>
<dbReference type="Proteomes" id="UP001491691">
    <property type="component" value="Unassembled WGS sequence"/>
</dbReference>
<name>A0ABV1IY64_9FIRM</name>
<dbReference type="CDD" id="cd09911">
    <property type="entry name" value="Lin0431_like"/>
    <property type="match status" value="1"/>
</dbReference>
<keyword evidence="1" id="KW-0812">Transmembrane</keyword>
<dbReference type="Gene3D" id="2.60.320.10">
    <property type="entry name" value="N-utilization substance G protein NusG, insert domain"/>
    <property type="match status" value="1"/>
</dbReference>
<dbReference type="Pfam" id="PF07009">
    <property type="entry name" value="NusG_II"/>
    <property type="match status" value="1"/>
</dbReference>
<evidence type="ECO:0000313" key="2">
    <source>
        <dbReference type="EMBL" id="MEQ3345848.1"/>
    </source>
</evidence>
<keyword evidence="1" id="KW-1133">Transmembrane helix</keyword>
<protein>
    <submittedName>
        <fullName evidence="2">NusG domain II-containing protein</fullName>
    </submittedName>
</protein>
<gene>
    <name evidence="2" type="ORF">AAA073_00200</name>
</gene>
<comment type="caution">
    <text evidence="2">The sequence shown here is derived from an EMBL/GenBank/DDBJ whole genome shotgun (WGS) entry which is preliminary data.</text>
</comment>
<sequence length="131" mass="14878">MEKLKKADILVIVLIVIASFLIYFFTNKLPKDDESLAKNVVITVDGKIYKEIKLTKDTDEKIDINTNYGKNEVVIKNGEVHVHESNCKDKICIKMGKISIPGDSIICLPNRLMVKIVSDDKDDNRLDMIIK</sequence>
<accession>A0ABV1IY64</accession>
<dbReference type="InterPro" id="IPR038690">
    <property type="entry name" value="NusG_2_sf"/>
</dbReference>
<feature type="transmembrane region" description="Helical" evidence="1">
    <location>
        <begin position="7"/>
        <end position="25"/>
    </location>
</feature>
<organism evidence="2 3">
    <name type="scientific">Peptoniphilus senegalensis</name>
    <dbReference type="NCBI Taxonomy" id="1465757"/>
    <lineage>
        <taxon>Bacteria</taxon>
        <taxon>Bacillati</taxon>
        <taxon>Bacillota</taxon>
        <taxon>Tissierellia</taxon>
        <taxon>Tissierellales</taxon>
        <taxon>Peptoniphilaceae</taxon>
        <taxon>Peptoniphilus</taxon>
    </lineage>
</organism>
<dbReference type="SUPFAM" id="SSF82004">
    <property type="entry name" value="N-utilization substance G protein NusG, insert domain"/>
    <property type="match status" value="1"/>
</dbReference>
<dbReference type="EMBL" id="JBBNPP010000001">
    <property type="protein sequence ID" value="MEQ3345848.1"/>
    <property type="molecule type" value="Genomic_DNA"/>
</dbReference>
<evidence type="ECO:0000256" key="1">
    <source>
        <dbReference type="SAM" id="Phobius"/>
    </source>
</evidence>
<keyword evidence="1" id="KW-0472">Membrane</keyword>